<dbReference type="EMBL" id="NFKK01000009">
    <property type="protein sequence ID" value="OUP52518.1"/>
    <property type="molecule type" value="Genomic_DNA"/>
</dbReference>
<gene>
    <name evidence="1" type="ORF">B5F17_08525</name>
</gene>
<dbReference type="Proteomes" id="UP000195897">
    <property type="component" value="Unassembled WGS sequence"/>
</dbReference>
<accession>A0A1Y4L6Y9</accession>
<evidence type="ECO:0000313" key="1">
    <source>
        <dbReference type="EMBL" id="OUP52518.1"/>
    </source>
</evidence>
<name>A0A1Y4L6Y9_9FIRM</name>
<protein>
    <submittedName>
        <fullName evidence="1">Uncharacterized protein</fullName>
    </submittedName>
</protein>
<proteinExistence type="predicted"/>
<sequence length="183" mass="20512">MIAKEGAGLFLRGEETRVHGSRKIFVGSMLAATILVAGLTELYISSPPIADTEQPVIQSNEYSAEWYLSEIAQKYPEFTVLDYATPPDEQQGIVRFAAIAQGEDDSQTDVFVADAHAIQHMRLDLMYLSEEGFTVLPQDRICFAVQDTTTKQIFDYEVIYQSDGKNISYRVNSQPREETEDAS</sequence>
<dbReference type="RefSeq" id="WP_087373009.1">
    <property type="nucleotide sequence ID" value="NZ_NFKK01000009.1"/>
</dbReference>
<dbReference type="AlphaFoldDB" id="A0A1Y4L6Y9"/>
<comment type="caution">
    <text evidence="1">The sequence shown here is derived from an EMBL/GenBank/DDBJ whole genome shotgun (WGS) entry which is preliminary data.</text>
</comment>
<evidence type="ECO:0000313" key="2">
    <source>
        <dbReference type="Proteomes" id="UP000195897"/>
    </source>
</evidence>
<organism evidence="1 2">
    <name type="scientific">Butyricicoccus pullicaecorum</name>
    <dbReference type="NCBI Taxonomy" id="501571"/>
    <lineage>
        <taxon>Bacteria</taxon>
        <taxon>Bacillati</taxon>
        <taxon>Bacillota</taxon>
        <taxon>Clostridia</taxon>
        <taxon>Eubacteriales</taxon>
        <taxon>Butyricicoccaceae</taxon>
        <taxon>Butyricicoccus</taxon>
    </lineage>
</organism>
<reference evidence="2" key="1">
    <citation type="submission" date="2017-04" db="EMBL/GenBank/DDBJ databases">
        <title>Function of individual gut microbiota members based on whole genome sequencing of pure cultures obtained from chicken caecum.</title>
        <authorList>
            <person name="Medvecky M."/>
            <person name="Cejkova D."/>
            <person name="Polansky O."/>
            <person name="Karasova D."/>
            <person name="Kubasova T."/>
            <person name="Cizek A."/>
            <person name="Rychlik I."/>
        </authorList>
    </citation>
    <scope>NUCLEOTIDE SEQUENCE [LARGE SCALE GENOMIC DNA]</scope>
    <source>
        <strain evidence="2">An180</strain>
    </source>
</reference>